<dbReference type="EMBL" id="UFQT01000142">
    <property type="protein sequence ID" value="SSX20808.1"/>
    <property type="molecule type" value="Genomic_DNA"/>
</dbReference>
<dbReference type="SUPFAM" id="SSF56219">
    <property type="entry name" value="DNase I-like"/>
    <property type="match status" value="1"/>
</dbReference>
<dbReference type="InterPro" id="IPR036691">
    <property type="entry name" value="Endo/exonu/phosph_ase_sf"/>
</dbReference>
<accession>A0A336M488</accession>
<dbReference type="Pfam" id="PF03372">
    <property type="entry name" value="Exo_endo_phos"/>
    <property type="match status" value="1"/>
</dbReference>
<dbReference type="CDD" id="cd09076">
    <property type="entry name" value="L1-EN"/>
    <property type="match status" value="1"/>
</dbReference>
<proteinExistence type="predicted"/>
<reference evidence="2" key="1">
    <citation type="submission" date="2018-04" db="EMBL/GenBank/DDBJ databases">
        <authorList>
            <person name="Go L.Y."/>
            <person name="Mitchell J.A."/>
        </authorList>
    </citation>
    <scope>NUCLEOTIDE SEQUENCE</scope>
    <source>
        <tissue evidence="2">Whole organism</tissue>
    </source>
</reference>
<organism evidence="3">
    <name type="scientific">Culicoides sonorensis</name>
    <name type="common">Biting midge</name>
    <dbReference type="NCBI Taxonomy" id="179676"/>
    <lineage>
        <taxon>Eukaryota</taxon>
        <taxon>Metazoa</taxon>
        <taxon>Ecdysozoa</taxon>
        <taxon>Arthropoda</taxon>
        <taxon>Hexapoda</taxon>
        <taxon>Insecta</taxon>
        <taxon>Pterygota</taxon>
        <taxon>Neoptera</taxon>
        <taxon>Endopterygota</taxon>
        <taxon>Diptera</taxon>
        <taxon>Nematocera</taxon>
        <taxon>Chironomoidea</taxon>
        <taxon>Ceratopogonidae</taxon>
        <taxon>Ceratopogoninae</taxon>
        <taxon>Culicoides</taxon>
        <taxon>Monoculicoides</taxon>
    </lineage>
</organism>
<dbReference type="EMBL" id="UFQS01000142">
    <property type="protein sequence ID" value="SSX00428.1"/>
    <property type="molecule type" value="Genomic_DNA"/>
</dbReference>
<sequence>MENTMMTLGKRIRFRFGTWNVKTLYQAGKLAQAGRIMERYGLNFMGMSEVRWNQCGQMVTTNGHLMLWSGMPNENDVHQYGVGLLINRSIRQSVMDYRFISERIMLVRFRGTARNITVVQCYAPTEDADNEIKEAFYDVLNSTLASVPKRDLLILMGDFNAKVGSDNDAIEHVIGKHGVGEMNENGELLVECCGLNSLKIGGTMFPHKKCHKVSWVSPDSRTENQIDHICVSAKWSNTLLDVRNKRGADIGSDHHLIIGDLRLSVKTVPNRKTNLRKKYEIAKLKSDAHRSAFSTTLREKLANTNEQNEHNIQQSWERFKEAVTTTCKEELGIAKNRAQDFISPDTWSIIDRRRNAKSAINTATSTQDKARAQQHYNIIDRRVKREIRNDKREQLNALARQAEAAAAVYNMKDLYTITRKISNTSKSRNVPVKDKNGVLLTNVEDQLKRWREHFQEVLNLRRDGIEVPQIRAVRTLPIRTSPPTKKEITDAIKSLKNGKAAGIDSITAEVLKADVNLKTEALHPLFAQVWEQEST</sequence>
<name>A0A336M488_CULSO</name>
<evidence type="ECO:0000313" key="2">
    <source>
        <dbReference type="EMBL" id="SSX00428.1"/>
    </source>
</evidence>
<reference evidence="3" key="2">
    <citation type="submission" date="2018-07" db="EMBL/GenBank/DDBJ databases">
        <authorList>
            <person name="Quirk P.G."/>
            <person name="Krulwich T.A."/>
        </authorList>
    </citation>
    <scope>NUCLEOTIDE SEQUENCE</scope>
</reference>
<dbReference type="AlphaFoldDB" id="A0A336M488"/>
<dbReference type="PANTHER" id="PTHR23227">
    <property type="entry name" value="BUCENTAUR RELATED"/>
    <property type="match status" value="1"/>
</dbReference>
<evidence type="ECO:0000259" key="1">
    <source>
        <dbReference type="Pfam" id="PF03372"/>
    </source>
</evidence>
<feature type="domain" description="Endonuclease/exonuclease/phosphatase" evidence="1">
    <location>
        <begin position="17"/>
        <end position="254"/>
    </location>
</feature>
<dbReference type="InterPro" id="IPR027124">
    <property type="entry name" value="Swc5/CFDP1/2"/>
</dbReference>
<dbReference type="PANTHER" id="PTHR23227:SF67">
    <property type="entry name" value="CRANIOFACIAL DEVELOPMENT PROTEIN 2-LIKE"/>
    <property type="match status" value="1"/>
</dbReference>
<gene>
    <name evidence="3" type="primary">CSON002588</name>
</gene>
<dbReference type="OMA" id="NGMISVC"/>
<protein>
    <submittedName>
        <fullName evidence="3">CSON002588 protein</fullName>
    </submittedName>
</protein>
<evidence type="ECO:0000313" key="3">
    <source>
        <dbReference type="EMBL" id="SSX20808.1"/>
    </source>
</evidence>
<dbReference type="InterPro" id="IPR005135">
    <property type="entry name" value="Endo/exonuclease/phosphatase"/>
</dbReference>
<dbReference type="VEuPathDB" id="VectorBase:CSON002588"/>
<dbReference type="Gene3D" id="3.60.10.10">
    <property type="entry name" value="Endonuclease/exonuclease/phosphatase"/>
    <property type="match status" value="1"/>
</dbReference>
<dbReference type="GO" id="GO:0003824">
    <property type="term" value="F:catalytic activity"/>
    <property type="evidence" value="ECO:0007669"/>
    <property type="project" value="InterPro"/>
</dbReference>